<keyword evidence="3" id="KW-1185">Reference proteome</keyword>
<comment type="caution">
    <text evidence="2">The sequence shown here is derived from an EMBL/GenBank/DDBJ whole genome shotgun (WGS) entry which is preliminary data.</text>
</comment>
<feature type="region of interest" description="Disordered" evidence="1">
    <location>
        <begin position="40"/>
        <end position="91"/>
    </location>
</feature>
<dbReference type="EMBL" id="JAIEZQ010000003">
    <property type="protein sequence ID" value="MBY9076503.1"/>
    <property type="molecule type" value="Genomic_DNA"/>
</dbReference>
<organism evidence="2 3">
    <name type="scientific">Nocardioides jiangsuensis</name>
    <dbReference type="NCBI Taxonomy" id="2866161"/>
    <lineage>
        <taxon>Bacteria</taxon>
        <taxon>Bacillati</taxon>
        <taxon>Actinomycetota</taxon>
        <taxon>Actinomycetes</taxon>
        <taxon>Propionibacteriales</taxon>
        <taxon>Nocardioidaceae</taxon>
        <taxon>Nocardioides</taxon>
    </lineage>
</organism>
<evidence type="ECO:0000256" key="1">
    <source>
        <dbReference type="SAM" id="MobiDB-lite"/>
    </source>
</evidence>
<feature type="compositionally biased region" description="Polar residues" evidence="1">
    <location>
        <begin position="68"/>
        <end position="81"/>
    </location>
</feature>
<evidence type="ECO:0008006" key="4">
    <source>
        <dbReference type="Google" id="ProtNLM"/>
    </source>
</evidence>
<proteinExistence type="predicted"/>
<dbReference type="Proteomes" id="UP000754710">
    <property type="component" value="Unassembled WGS sequence"/>
</dbReference>
<dbReference type="RefSeq" id="WP_221026302.1">
    <property type="nucleotide sequence ID" value="NZ_JAIEZQ010000003.1"/>
</dbReference>
<gene>
    <name evidence="2" type="ORF">K1X13_16835</name>
</gene>
<sequence length="91" mass="9458">MMKKLMVVGAAAAGYVLGAKAGRERYEQIATQAQKLRTNPTVQKKVDEAKHVAKDAASSAVDKAKSHTGSGDSYESSSTGPNGFGRGDEAS</sequence>
<name>A0ABS7RN78_9ACTN</name>
<feature type="compositionally biased region" description="Basic and acidic residues" evidence="1">
    <location>
        <begin position="44"/>
        <end position="54"/>
    </location>
</feature>
<reference evidence="2 3" key="1">
    <citation type="submission" date="2021-08" db="EMBL/GenBank/DDBJ databases">
        <title>Nocardioides bacterium WL0053 sp. nov., isolated from the sediment.</title>
        <authorList>
            <person name="Wang L."/>
            <person name="Zhang D."/>
            <person name="Zhang A."/>
        </authorList>
    </citation>
    <scope>NUCLEOTIDE SEQUENCE [LARGE SCALE GENOMIC DNA]</scope>
    <source>
        <strain evidence="2 3">WL0053</strain>
    </source>
</reference>
<evidence type="ECO:0000313" key="3">
    <source>
        <dbReference type="Proteomes" id="UP000754710"/>
    </source>
</evidence>
<evidence type="ECO:0000313" key="2">
    <source>
        <dbReference type="EMBL" id="MBY9076503.1"/>
    </source>
</evidence>
<protein>
    <recommendedName>
        <fullName evidence="4">YtxH domain-containing protein</fullName>
    </recommendedName>
</protein>
<accession>A0ABS7RN78</accession>